<sequence>MNTSAPDTSTWSYSLRTNFYALSPDETYYESVWQVPNMAAMALPIMTLMSVVEALILKFTNRDNNWRLHNAVLNYSSGGLTEASNNFIFRGAEITFYSWVYSNWRLNYLAWDSLYTYFFALLGVEFCYYWWHRASHETALMWAAHSSHHSSEDFNMTVTARTSWTMRPFRWIFFTPLAILGLPPAVFLVHVQLSFIYAGWTHNETVPKLSKVIPGLGHVFEFIFHTPSHHRVHHGANRYCIDKNYGQTFIIFDRLFGTFAEERDDEPLVYGTLGQMDRNSAIMIQVSPWIELWRKVRSMTSFGDKVRALAFGPGWTPGKPRLGDPAEVPDVRGREKLQLPLPSWFSLYMLANSALIFFSYFEMMGRLKNLGQWQPLLNLAYIFFSYTALGGLYEGRRYGAVLELVRLLTFFAMSYVNPLFGGAASLRAVSWINLLSLFLWPAVAVFTFRRAEKTAKGQDGPREGAKAKAN</sequence>
<evidence type="ECO:0000256" key="1">
    <source>
        <dbReference type="ARBA" id="ARBA00001962"/>
    </source>
</evidence>
<dbReference type="EC" id="1.14.16.5" evidence="11"/>
<keyword evidence="17" id="KW-0503">Monooxygenase</keyword>
<dbReference type="Proteomes" id="UP000283509">
    <property type="component" value="Unassembled WGS sequence"/>
</dbReference>
<dbReference type="InterPro" id="IPR056853">
    <property type="entry name" value="AGMP_C"/>
</dbReference>
<feature type="transmembrane region" description="Helical" evidence="14">
    <location>
        <begin position="341"/>
        <end position="361"/>
    </location>
</feature>
<comment type="subcellular location">
    <subcellularLocation>
        <location evidence="2">Endoplasmic reticulum membrane</location>
        <topology evidence="2">Multi-pass membrane protein</topology>
    </subcellularLocation>
</comment>
<feature type="transmembrane region" description="Helical" evidence="14">
    <location>
        <begin position="400"/>
        <end position="416"/>
    </location>
</feature>
<feature type="transmembrane region" description="Helical" evidence="14">
    <location>
        <begin position="38"/>
        <end position="57"/>
    </location>
</feature>
<keyword evidence="3 14" id="KW-0812">Transmembrane</keyword>
<feature type="domain" description="Alkylglycerol monooxygenase C-terminal" evidence="16">
    <location>
        <begin position="347"/>
        <end position="422"/>
    </location>
</feature>
<evidence type="ECO:0000256" key="3">
    <source>
        <dbReference type="ARBA" id="ARBA00022692"/>
    </source>
</evidence>
<comment type="caution">
    <text evidence="17">The sequence shown here is derived from an EMBL/GenBank/DDBJ whole genome shotgun (WGS) entry which is preliminary data.</text>
</comment>
<keyword evidence="8" id="KW-0443">Lipid metabolism</keyword>
<dbReference type="InterPro" id="IPR051689">
    <property type="entry name" value="Sterol_desaturase/TMEM195"/>
</dbReference>
<dbReference type="AlphaFoldDB" id="A0A423UBG1"/>
<dbReference type="STRING" id="6689.A0A423UBG1"/>
<evidence type="ECO:0000313" key="17">
    <source>
        <dbReference type="EMBL" id="ROT86027.1"/>
    </source>
</evidence>
<evidence type="ECO:0000259" key="16">
    <source>
        <dbReference type="Pfam" id="PF24858"/>
    </source>
</evidence>
<keyword evidence="5 14" id="KW-1133">Transmembrane helix</keyword>
<dbReference type="GO" id="GO:0008610">
    <property type="term" value="P:lipid biosynthetic process"/>
    <property type="evidence" value="ECO:0007669"/>
    <property type="project" value="InterPro"/>
</dbReference>
<comment type="cofactor">
    <cofactor evidence="1">
        <name>Fe cation</name>
        <dbReference type="ChEBI" id="CHEBI:24875"/>
    </cofactor>
</comment>
<dbReference type="PANTHER" id="PTHR21624">
    <property type="entry name" value="STEROL DESATURASE-RELATED PROTEIN"/>
    <property type="match status" value="1"/>
</dbReference>
<feature type="transmembrane region" description="Helical" evidence="14">
    <location>
        <begin position="171"/>
        <end position="200"/>
    </location>
</feature>
<comment type="similarity">
    <text evidence="10">Belongs to the sterol desaturase family. TMEM195 subfamily.</text>
</comment>
<gene>
    <name evidence="17" type="ORF">C7M84_020201</name>
</gene>
<evidence type="ECO:0000256" key="2">
    <source>
        <dbReference type="ARBA" id="ARBA00004477"/>
    </source>
</evidence>
<evidence type="ECO:0000256" key="7">
    <source>
        <dbReference type="ARBA" id="ARBA00023004"/>
    </source>
</evidence>
<dbReference type="GO" id="GO:0006643">
    <property type="term" value="P:membrane lipid metabolic process"/>
    <property type="evidence" value="ECO:0007669"/>
    <property type="project" value="TreeGrafter"/>
</dbReference>
<evidence type="ECO:0000256" key="5">
    <source>
        <dbReference type="ARBA" id="ARBA00022989"/>
    </source>
</evidence>
<keyword evidence="7" id="KW-0408">Iron</keyword>
<dbReference type="EMBL" id="QCYY01000039">
    <property type="protein sequence ID" value="ROT86027.1"/>
    <property type="molecule type" value="Genomic_DNA"/>
</dbReference>
<evidence type="ECO:0000313" key="18">
    <source>
        <dbReference type="Proteomes" id="UP000283509"/>
    </source>
</evidence>
<evidence type="ECO:0000256" key="8">
    <source>
        <dbReference type="ARBA" id="ARBA00023098"/>
    </source>
</evidence>
<evidence type="ECO:0000256" key="6">
    <source>
        <dbReference type="ARBA" id="ARBA00023002"/>
    </source>
</evidence>
<evidence type="ECO:0000256" key="12">
    <source>
        <dbReference type="ARBA" id="ARBA00040992"/>
    </source>
</evidence>
<reference evidence="17 18" key="2">
    <citation type="submission" date="2019-01" db="EMBL/GenBank/DDBJ databases">
        <title>The decoding of complex shrimp genome reveals the adaptation for benthos swimmer, frequently molting mechanism and breeding impact on genome.</title>
        <authorList>
            <person name="Sun Y."/>
            <person name="Gao Y."/>
            <person name="Yu Y."/>
        </authorList>
    </citation>
    <scope>NUCLEOTIDE SEQUENCE [LARGE SCALE GENOMIC DNA]</scope>
    <source>
        <tissue evidence="17">Muscle</tissue>
    </source>
</reference>
<feature type="transmembrane region" description="Helical" evidence="14">
    <location>
        <begin position="114"/>
        <end position="131"/>
    </location>
</feature>
<dbReference type="PANTHER" id="PTHR21624:SF1">
    <property type="entry name" value="ALKYLGLYCEROL MONOOXYGENASE"/>
    <property type="match status" value="1"/>
</dbReference>
<dbReference type="GO" id="GO:0005506">
    <property type="term" value="F:iron ion binding"/>
    <property type="evidence" value="ECO:0007669"/>
    <property type="project" value="InterPro"/>
</dbReference>
<keyword evidence="9 14" id="KW-0472">Membrane</keyword>
<keyword evidence="6" id="KW-0560">Oxidoreductase</keyword>
<dbReference type="GO" id="GO:0050479">
    <property type="term" value="F:glyceryl-ether monooxygenase activity"/>
    <property type="evidence" value="ECO:0007669"/>
    <property type="project" value="UniProtKB-EC"/>
</dbReference>
<dbReference type="OrthoDB" id="6354873at2759"/>
<evidence type="ECO:0000259" key="15">
    <source>
        <dbReference type="Pfam" id="PF04116"/>
    </source>
</evidence>
<keyword evidence="4" id="KW-0256">Endoplasmic reticulum</keyword>
<dbReference type="Pfam" id="PF24858">
    <property type="entry name" value="AGMP_C"/>
    <property type="match status" value="1"/>
</dbReference>
<proteinExistence type="inferred from homology"/>
<organism evidence="17 18">
    <name type="scientific">Penaeus vannamei</name>
    <name type="common">Whiteleg shrimp</name>
    <name type="synonym">Litopenaeus vannamei</name>
    <dbReference type="NCBI Taxonomy" id="6689"/>
    <lineage>
        <taxon>Eukaryota</taxon>
        <taxon>Metazoa</taxon>
        <taxon>Ecdysozoa</taxon>
        <taxon>Arthropoda</taxon>
        <taxon>Crustacea</taxon>
        <taxon>Multicrustacea</taxon>
        <taxon>Malacostraca</taxon>
        <taxon>Eumalacostraca</taxon>
        <taxon>Eucarida</taxon>
        <taxon>Decapoda</taxon>
        <taxon>Dendrobranchiata</taxon>
        <taxon>Penaeoidea</taxon>
        <taxon>Penaeidae</taxon>
        <taxon>Penaeus</taxon>
    </lineage>
</organism>
<name>A0A423UBG1_PENVA</name>
<dbReference type="Pfam" id="PF04116">
    <property type="entry name" value="FA_hydroxylase"/>
    <property type="match status" value="1"/>
</dbReference>
<evidence type="ECO:0000256" key="4">
    <source>
        <dbReference type="ARBA" id="ARBA00022824"/>
    </source>
</evidence>
<dbReference type="InterPro" id="IPR006694">
    <property type="entry name" value="Fatty_acid_hydroxylase"/>
</dbReference>
<evidence type="ECO:0000256" key="10">
    <source>
        <dbReference type="ARBA" id="ARBA00038190"/>
    </source>
</evidence>
<feature type="transmembrane region" description="Helical" evidence="14">
    <location>
        <begin position="373"/>
        <end position="393"/>
    </location>
</feature>
<comment type="catalytic activity">
    <reaction evidence="13">
        <text>1-O-(1,2-saturated-alkyl)-sn-glycerol + (6R)-L-erythro-5,6,7,8-tetrahydrobiopterin + O2 = a 1-(1-hydroxyalkyl)-sn-glycerol + (6R)-L-erythro-6,7-dihydrobiopterin + H2O</text>
        <dbReference type="Rhea" id="RHEA:36255"/>
        <dbReference type="ChEBI" id="CHEBI:15377"/>
        <dbReference type="ChEBI" id="CHEBI:15379"/>
        <dbReference type="ChEBI" id="CHEBI:43120"/>
        <dbReference type="ChEBI" id="CHEBI:59560"/>
        <dbReference type="ChEBI" id="CHEBI:73418"/>
        <dbReference type="ChEBI" id="CHEBI:83957"/>
        <dbReference type="EC" id="1.14.16.5"/>
    </reaction>
</comment>
<feature type="transmembrane region" description="Helical" evidence="14">
    <location>
        <begin position="428"/>
        <end position="448"/>
    </location>
</feature>
<evidence type="ECO:0000256" key="11">
    <source>
        <dbReference type="ARBA" id="ARBA00039026"/>
    </source>
</evidence>
<reference evidence="17 18" key="1">
    <citation type="submission" date="2018-04" db="EMBL/GenBank/DDBJ databases">
        <authorList>
            <person name="Zhang X."/>
            <person name="Yuan J."/>
            <person name="Li F."/>
            <person name="Xiang J."/>
        </authorList>
    </citation>
    <scope>NUCLEOTIDE SEQUENCE [LARGE SCALE GENOMIC DNA]</scope>
    <source>
        <tissue evidence="17">Muscle</tissue>
    </source>
</reference>
<feature type="domain" description="Fatty acid hydroxylase" evidence="15">
    <location>
        <begin position="118"/>
        <end position="258"/>
    </location>
</feature>
<dbReference type="GO" id="GO:0005789">
    <property type="term" value="C:endoplasmic reticulum membrane"/>
    <property type="evidence" value="ECO:0007669"/>
    <property type="project" value="UniProtKB-SubCell"/>
</dbReference>
<protein>
    <recommendedName>
        <fullName evidence="12">Alkylglycerol monooxygenase</fullName>
        <ecNumber evidence="11">1.14.16.5</ecNumber>
    </recommendedName>
</protein>
<evidence type="ECO:0000256" key="14">
    <source>
        <dbReference type="SAM" id="Phobius"/>
    </source>
</evidence>
<keyword evidence="18" id="KW-1185">Reference proteome</keyword>
<accession>A0A423UBG1</accession>
<evidence type="ECO:0000256" key="9">
    <source>
        <dbReference type="ARBA" id="ARBA00023136"/>
    </source>
</evidence>
<evidence type="ECO:0000256" key="13">
    <source>
        <dbReference type="ARBA" id="ARBA00047556"/>
    </source>
</evidence>